<protein>
    <submittedName>
        <fullName evidence="1">Uncharacterized protein</fullName>
    </submittedName>
</protein>
<organism evidence="1 2">
    <name type="scientific">Rubroshorea leprosula</name>
    <dbReference type="NCBI Taxonomy" id="152421"/>
    <lineage>
        <taxon>Eukaryota</taxon>
        <taxon>Viridiplantae</taxon>
        <taxon>Streptophyta</taxon>
        <taxon>Embryophyta</taxon>
        <taxon>Tracheophyta</taxon>
        <taxon>Spermatophyta</taxon>
        <taxon>Magnoliopsida</taxon>
        <taxon>eudicotyledons</taxon>
        <taxon>Gunneridae</taxon>
        <taxon>Pentapetalae</taxon>
        <taxon>rosids</taxon>
        <taxon>malvids</taxon>
        <taxon>Malvales</taxon>
        <taxon>Dipterocarpaceae</taxon>
        <taxon>Rubroshorea</taxon>
    </lineage>
</organism>
<proteinExistence type="predicted"/>
<keyword evidence="2" id="KW-1185">Reference proteome</keyword>
<accession>A0AAV5J4Y1</accession>
<evidence type="ECO:0000313" key="2">
    <source>
        <dbReference type="Proteomes" id="UP001054252"/>
    </source>
</evidence>
<dbReference type="Proteomes" id="UP001054252">
    <property type="component" value="Unassembled WGS sequence"/>
</dbReference>
<comment type="caution">
    <text evidence="1">The sequence shown here is derived from an EMBL/GenBank/DDBJ whole genome shotgun (WGS) entry which is preliminary data.</text>
</comment>
<name>A0AAV5J4Y1_9ROSI</name>
<evidence type="ECO:0000313" key="1">
    <source>
        <dbReference type="EMBL" id="GKV09654.1"/>
    </source>
</evidence>
<gene>
    <name evidence="1" type="ORF">SLEP1_g21121</name>
</gene>
<sequence length="137" mass="15054">MSASTKQELERTSQVVNSRLKRLNVFDSVKVTTVSGPPELPGTSNELDPRYAIPLDFYRAALNFGVSAVAIFPLGKESLNKGTFRGPTTLWGFKTRGLGLTEPRREINDEIADPSKRDYLAGDLAFSAFADLSFDLP</sequence>
<reference evidence="1 2" key="1">
    <citation type="journal article" date="2021" name="Commun. Biol.">
        <title>The genome of Shorea leprosula (Dipterocarpaceae) highlights the ecological relevance of drought in aseasonal tropical rainforests.</title>
        <authorList>
            <person name="Ng K.K.S."/>
            <person name="Kobayashi M.J."/>
            <person name="Fawcett J.A."/>
            <person name="Hatakeyama M."/>
            <person name="Paape T."/>
            <person name="Ng C.H."/>
            <person name="Ang C.C."/>
            <person name="Tnah L.H."/>
            <person name="Lee C.T."/>
            <person name="Nishiyama T."/>
            <person name="Sese J."/>
            <person name="O'Brien M.J."/>
            <person name="Copetti D."/>
            <person name="Mohd Noor M.I."/>
            <person name="Ong R.C."/>
            <person name="Putra M."/>
            <person name="Sireger I.Z."/>
            <person name="Indrioko S."/>
            <person name="Kosugi Y."/>
            <person name="Izuno A."/>
            <person name="Isagi Y."/>
            <person name="Lee S.L."/>
            <person name="Shimizu K.K."/>
        </authorList>
    </citation>
    <scope>NUCLEOTIDE SEQUENCE [LARGE SCALE GENOMIC DNA]</scope>
    <source>
        <strain evidence="1">214</strain>
    </source>
</reference>
<dbReference type="AlphaFoldDB" id="A0AAV5J4Y1"/>
<dbReference type="EMBL" id="BPVZ01000031">
    <property type="protein sequence ID" value="GKV09654.1"/>
    <property type="molecule type" value="Genomic_DNA"/>
</dbReference>